<gene>
    <name evidence="5" type="ORF">H8L32_13490</name>
</gene>
<dbReference type="EMBL" id="JACOGF010000006">
    <property type="protein sequence ID" value="MBC3918500.1"/>
    <property type="molecule type" value="Genomic_DNA"/>
</dbReference>
<proteinExistence type="predicted"/>
<dbReference type="SUPFAM" id="SSF52317">
    <property type="entry name" value="Class I glutamine amidotransferase-like"/>
    <property type="match status" value="1"/>
</dbReference>
<dbReference type="PANTHER" id="PTHR43130">
    <property type="entry name" value="ARAC-FAMILY TRANSCRIPTIONAL REGULATOR"/>
    <property type="match status" value="1"/>
</dbReference>
<dbReference type="SUPFAM" id="SSF46689">
    <property type="entry name" value="Homeodomain-like"/>
    <property type="match status" value="2"/>
</dbReference>
<keyword evidence="6" id="KW-1185">Reference proteome</keyword>
<dbReference type="InterPro" id="IPR018062">
    <property type="entry name" value="HTH_AraC-typ_CS"/>
</dbReference>
<sequence>MHTIKPVNRVNVAVLAFDGISPFHLSVPCMVFGEHHASIDLPRFHLRVCSSPSPSDGSGRADKLRTARTIPTIRTISTNAGFSIQTQHGLNVLARADMVVIPSWHDDLRPAPPELLKAIRRAHQAGARIIGLCLGAFVLAEAGLLEQRSASTHWALVKEFSERYPHIRLDPNVLYVDHGDVITSAGTAAGIDCCLHVLRTSYGAEAAAHVARRMVVAPHRQGGQAQYIEQPLPVLATDERMAKVLEWMLAHLADTQHLDELAARALMSRRSFTRHFQQQTGTTVGKWLLNQRLALAQRQLEAGKRSIDDIAMDTGFGSALLLRRYFAREFGISPSAYRRAFRGED</sequence>
<evidence type="ECO:0000256" key="1">
    <source>
        <dbReference type="ARBA" id="ARBA00023015"/>
    </source>
</evidence>
<evidence type="ECO:0000313" key="6">
    <source>
        <dbReference type="Proteomes" id="UP000650424"/>
    </source>
</evidence>
<evidence type="ECO:0000256" key="2">
    <source>
        <dbReference type="ARBA" id="ARBA00023125"/>
    </source>
</evidence>
<evidence type="ECO:0000313" key="5">
    <source>
        <dbReference type="EMBL" id="MBC3918500.1"/>
    </source>
</evidence>
<dbReference type="RefSeq" id="WP_186947758.1">
    <property type="nucleotide sequence ID" value="NZ_JACOGF010000006.1"/>
</dbReference>
<dbReference type="PROSITE" id="PS00041">
    <property type="entry name" value="HTH_ARAC_FAMILY_1"/>
    <property type="match status" value="1"/>
</dbReference>
<dbReference type="CDD" id="cd03137">
    <property type="entry name" value="GATase1_AraC_1"/>
    <property type="match status" value="1"/>
</dbReference>
<comment type="caution">
    <text evidence="5">The sequence shown here is derived from an EMBL/GenBank/DDBJ whole genome shotgun (WGS) entry which is preliminary data.</text>
</comment>
<dbReference type="PROSITE" id="PS01124">
    <property type="entry name" value="HTH_ARAC_FAMILY_2"/>
    <property type="match status" value="1"/>
</dbReference>
<organism evidence="5 6">
    <name type="scientific">Undibacterium hunanense</name>
    <dbReference type="NCBI Taxonomy" id="2762292"/>
    <lineage>
        <taxon>Bacteria</taxon>
        <taxon>Pseudomonadati</taxon>
        <taxon>Pseudomonadota</taxon>
        <taxon>Betaproteobacteria</taxon>
        <taxon>Burkholderiales</taxon>
        <taxon>Oxalobacteraceae</taxon>
        <taxon>Undibacterium</taxon>
    </lineage>
</organism>
<dbReference type="Gene3D" id="1.10.10.60">
    <property type="entry name" value="Homeodomain-like"/>
    <property type="match status" value="1"/>
</dbReference>
<accession>A0ABR6ZRJ9</accession>
<dbReference type="Pfam" id="PF12833">
    <property type="entry name" value="HTH_18"/>
    <property type="match status" value="1"/>
</dbReference>
<protein>
    <submittedName>
        <fullName evidence="5">Helix-turn-helix domain-containing protein</fullName>
    </submittedName>
</protein>
<dbReference type="Pfam" id="PF01965">
    <property type="entry name" value="DJ-1_PfpI"/>
    <property type="match status" value="1"/>
</dbReference>
<name>A0ABR6ZRJ9_9BURK</name>
<keyword evidence="3" id="KW-0804">Transcription</keyword>
<reference evidence="5 6" key="1">
    <citation type="submission" date="2020-08" db="EMBL/GenBank/DDBJ databases">
        <title>Novel species isolated from subtropical streams in China.</title>
        <authorList>
            <person name="Lu H."/>
        </authorList>
    </citation>
    <scope>NUCLEOTIDE SEQUENCE [LARGE SCALE GENOMIC DNA]</scope>
    <source>
        <strain evidence="5 6">CY18W</strain>
    </source>
</reference>
<evidence type="ECO:0000256" key="3">
    <source>
        <dbReference type="ARBA" id="ARBA00023163"/>
    </source>
</evidence>
<dbReference type="InterPro" id="IPR002818">
    <property type="entry name" value="DJ-1/PfpI"/>
</dbReference>
<dbReference type="Proteomes" id="UP000650424">
    <property type="component" value="Unassembled WGS sequence"/>
</dbReference>
<dbReference type="Gene3D" id="3.40.50.880">
    <property type="match status" value="1"/>
</dbReference>
<evidence type="ECO:0000259" key="4">
    <source>
        <dbReference type="PROSITE" id="PS01124"/>
    </source>
</evidence>
<dbReference type="InterPro" id="IPR009057">
    <property type="entry name" value="Homeodomain-like_sf"/>
</dbReference>
<dbReference type="PANTHER" id="PTHR43130:SF3">
    <property type="entry name" value="HTH-TYPE TRANSCRIPTIONAL REGULATOR RV1931C"/>
    <property type="match status" value="1"/>
</dbReference>
<keyword evidence="2" id="KW-0238">DNA-binding</keyword>
<keyword evidence="1" id="KW-0805">Transcription regulation</keyword>
<dbReference type="InterPro" id="IPR018060">
    <property type="entry name" value="HTH_AraC"/>
</dbReference>
<dbReference type="SMART" id="SM00342">
    <property type="entry name" value="HTH_ARAC"/>
    <property type="match status" value="1"/>
</dbReference>
<dbReference type="InterPro" id="IPR052158">
    <property type="entry name" value="INH-QAR"/>
</dbReference>
<dbReference type="InterPro" id="IPR029062">
    <property type="entry name" value="Class_I_gatase-like"/>
</dbReference>
<feature type="domain" description="HTH araC/xylS-type" evidence="4">
    <location>
        <begin position="242"/>
        <end position="340"/>
    </location>
</feature>